<reference evidence="3" key="1">
    <citation type="journal article" date="2025" name="Foods">
        <title>Unveiling the Microbial Signatures of Arabica Coffee Cherries: Insights into Ripeness Specific Diversity, Functional Traits, and Implications for Quality and Safety.</title>
        <authorList>
            <consortium name="RefSeq"/>
            <person name="Tenea G.N."/>
            <person name="Cifuentes V."/>
            <person name="Reyes P."/>
            <person name="Cevallos-Vallejos M."/>
        </authorList>
    </citation>
    <scope>NUCLEOTIDE SEQUENCE [LARGE SCALE GENOMIC DNA]</scope>
</reference>
<dbReference type="CDD" id="cd00303">
    <property type="entry name" value="retropepsin_like"/>
    <property type="match status" value="1"/>
</dbReference>
<protein>
    <recommendedName>
        <fullName evidence="2">Retrotransposon gag domain-containing protein</fullName>
    </recommendedName>
</protein>
<dbReference type="Gene3D" id="2.40.70.10">
    <property type="entry name" value="Acid Proteases"/>
    <property type="match status" value="1"/>
</dbReference>
<evidence type="ECO:0000256" key="1">
    <source>
        <dbReference type="SAM" id="MobiDB-lite"/>
    </source>
</evidence>
<proteinExistence type="predicted"/>
<dbReference type="InterPro" id="IPR005162">
    <property type="entry name" value="Retrotrans_gag_dom"/>
</dbReference>
<dbReference type="GeneID" id="113728941"/>
<accession>A0A6P6W2E3</accession>
<dbReference type="Pfam" id="PF03732">
    <property type="entry name" value="Retrotrans_gag"/>
    <property type="match status" value="1"/>
</dbReference>
<sequence>MPRSSLTGRLEFDPEIVKTARRLTKETKLLKQQTSAALPYGVEQNFHFGDSSVDLEANLPGPNETMAAQRTLRELATPNVNQQPLCITYTDTEEAFELKSGLIHLLSTFRGIADKAKDWLFYLPSGSITTWEVLKRQILEKFFPTSRAANIRKEIYRVRQANGEILYEYWERFKQLCANCPHHQIPDQLLIQYFYEGLLPMDRSMVDAASGGALVNKTTDEAKRLISNMTENSQQFGVKSEGVTRRVNKVNHSDLVNRLTELTALVRQMAKGQVQAAKACEISAAPEHMTDICPTLQEDPHEQANAMGGLPGPPQWRNDPYAPTYNPGWRNHPNFSYAQKPSGFKQPFQQRQLVQQPSTSDSGMSLKDMVKSLADSTCQMRQDQQRFQQDSQRFQQDQQRFQQETRASIRTLEAQMSQLASSLSNFENSKRKLPTQVIPNPMENVSAITLRSGKELQEYQNAVSKHDLEEQVEEETMKSPTQSLPRKEPRDEPPVVVTPPPPFSSRYAKSRKEEQEQKVFDIFRKVELKGFEKIYMGENVSAVLQQKLPFKHKDPGMFTVPCKIENVKVENALIDLGAAINIMPRSIYNSLNFGSLKETSAIMQLADMSNAYPDRILEDIPVQVDKLVFLADFYVLDMDDDLSVSLLVLLGRLFLMTSKTKIDVYSGTLTMEFDGDIIKFNTCDAIKCSSEAHSIFVIDVIDPFMQQKFELNGRDALKVVINCNFDSHKMSRVAKKFELHPD</sequence>
<dbReference type="OrthoDB" id="2447046at2759"/>
<name>A0A6P6W2E3_COFAR</name>
<dbReference type="RefSeq" id="XP_027109090.1">
    <property type="nucleotide sequence ID" value="XM_027253289.1"/>
</dbReference>
<keyword evidence="3" id="KW-1185">Reference proteome</keyword>
<dbReference type="PANTHER" id="PTHR33067:SF15">
    <property type="entry name" value="RNA-DIRECTED DNA POLYMERASE"/>
    <property type="match status" value="1"/>
</dbReference>
<organism evidence="3 4">
    <name type="scientific">Coffea arabica</name>
    <name type="common">Arabian coffee</name>
    <dbReference type="NCBI Taxonomy" id="13443"/>
    <lineage>
        <taxon>Eukaryota</taxon>
        <taxon>Viridiplantae</taxon>
        <taxon>Streptophyta</taxon>
        <taxon>Embryophyta</taxon>
        <taxon>Tracheophyta</taxon>
        <taxon>Spermatophyta</taxon>
        <taxon>Magnoliopsida</taxon>
        <taxon>eudicotyledons</taxon>
        <taxon>Gunneridae</taxon>
        <taxon>Pentapetalae</taxon>
        <taxon>asterids</taxon>
        <taxon>lamiids</taxon>
        <taxon>Gentianales</taxon>
        <taxon>Rubiaceae</taxon>
        <taxon>Ixoroideae</taxon>
        <taxon>Gardenieae complex</taxon>
        <taxon>Bertiereae - Coffeeae clade</taxon>
        <taxon>Coffeeae</taxon>
        <taxon>Coffea</taxon>
    </lineage>
</organism>
<dbReference type="PANTHER" id="PTHR33067">
    <property type="entry name" value="RNA-DIRECTED DNA POLYMERASE-RELATED"/>
    <property type="match status" value="1"/>
</dbReference>
<dbReference type="Proteomes" id="UP001652660">
    <property type="component" value="Chromosome 2e"/>
</dbReference>
<feature type="domain" description="Retrotransposon gag" evidence="2">
    <location>
        <begin position="113"/>
        <end position="199"/>
    </location>
</feature>
<evidence type="ECO:0000313" key="4">
    <source>
        <dbReference type="RefSeq" id="XP_027109090.1"/>
    </source>
</evidence>
<reference evidence="4" key="2">
    <citation type="submission" date="2025-08" db="UniProtKB">
        <authorList>
            <consortium name="RefSeq"/>
        </authorList>
    </citation>
    <scope>IDENTIFICATION</scope>
    <source>
        <tissue evidence="4">Leaves</tissue>
    </source>
</reference>
<evidence type="ECO:0000259" key="2">
    <source>
        <dbReference type="Pfam" id="PF03732"/>
    </source>
</evidence>
<feature type="region of interest" description="Disordered" evidence="1">
    <location>
        <begin position="460"/>
        <end position="511"/>
    </location>
</feature>
<dbReference type="AlphaFoldDB" id="A0A6P6W2E3"/>
<gene>
    <name evidence="4" type="primary">LOC113728941</name>
</gene>
<evidence type="ECO:0000313" key="3">
    <source>
        <dbReference type="Proteomes" id="UP001652660"/>
    </source>
</evidence>
<dbReference type="InterPro" id="IPR021109">
    <property type="entry name" value="Peptidase_aspartic_dom_sf"/>
</dbReference>